<name>A0A919BNC2_9GAMM</name>
<keyword evidence="3" id="KW-1185">Reference proteome</keyword>
<feature type="transmembrane region" description="Helical" evidence="1">
    <location>
        <begin position="12"/>
        <end position="38"/>
    </location>
</feature>
<dbReference type="RefSeq" id="WP_189773518.1">
    <property type="nucleotide sequence ID" value="NZ_BNCK01000009.1"/>
</dbReference>
<feature type="transmembrane region" description="Helical" evidence="1">
    <location>
        <begin position="444"/>
        <end position="463"/>
    </location>
</feature>
<comment type="caution">
    <text evidence="2">The sequence shown here is derived from an EMBL/GenBank/DDBJ whole genome shotgun (WGS) entry which is preliminary data.</text>
</comment>
<feature type="transmembrane region" description="Helical" evidence="1">
    <location>
        <begin position="190"/>
        <end position="210"/>
    </location>
</feature>
<dbReference type="PANTHER" id="PTHR34219:SF3">
    <property type="entry name" value="BLL7967 PROTEIN"/>
    <property type="match status" value="1"/>
</dbReference>
<dbReference type="EMBL" id="BNCK01000009">
    <property type="protein sequence ID" value="GHG03353.1"/>
    <property type="molecule type" value="Genomic_DNA"/>
</dbReference>
<dbReference type="InterPro" id="IPR005625">
    <property type="entry name" value="PepSY-ass_TM"/>
</dbReference>
<keyword evidence="1" id="KW-0812">Transmembrane</keyword>
<feature type="transmembrane region" description="Helical" evidence="1">
    <location>
        <begin position="327"/>
        <end position="345"/>
    </location>
</feature>
<evidence type="ECO:0000313" key="2">
    <source>
        <dbReference type="EMBL" id="GHG03353.1"/>
    </source>
</evidence>
<protein>
    <submittedName>
        <fullName evidence="2">Uncharacterized protein</fullName>
    </submittedName>
</protein>
<feature type="transmembrane region" description="Helical" evidence="1">
    <location>
        <begin position="421"/>
        <end position="438"/>
    </location>
</feature>
<evidence type="ECO:0000256" key="1">
    <source>
        <dbReference type="SAM" id="Phobius"/>
    </source>
</evidence>
<sequence length="479" mass="54958">MTRKAKVFKRILTSYTSLGLFIGALLYLICLTGTLAIFHPQFERWEQPNINEYKTLTVSGINKAFKEYQFAYPDFDSAVYLHFPSDELPRAHMSANGQKWWLNQDGSFSVFVSHPWTNTLRDLHVYLHIPETITALVISFITVVLLQLMLSDLSAHNRLIKDIFCRTFNSNEQAKQPTDNDKQYASNPPWYLLSALACIFFILTSVILYFSTLAFYQAKEEKEKEAMYLQSSVNNQKTKLQLDKAFIRYQRIAPNSSPIYIAVKGMGSSNPKIEIAAIFSSKLSYSEIYQFSANGKLIDARGSNTRAVTKQSKFVAYQRHFNDFADVAFKVVYVMLGLTLCFICTKGVNKWLRKREVVDQITYQWTGFIFAVPCALLAALLSSFLFNDYTQESFWLTLVAAQLLSATLKNTMLIKVTLKDCCIFLIVMVIVIYQVRYGQLAAEIYAILINLALLAVVFALWHSRNRNWRNYQMTKATHS</sequence>
<dbReference type="Proteomes" id="UP000623842">
    <property type="component" value="Unassembled WGS sequence"/>
</dbReference>
<evidence type="ECO:0000313" key="3">
    <source>
        <dbReference type="Proteomes" id="UP000623842"/>
    </source>
</evidence>
<feature type="transmembrane region" description="Helical" evidence="1">
    <location>
        <begin position="125"/>
        <end position="150"/>
    </location>
</feature>
<organism evidence="2 3">
    <name type="scientific">Thalassotalea marina</name>
    <dbReference type="NCBI Taxonomy" id="1673741"/>
    <lineage>
        <taxon>Bacteria</taxon>
        <taxon>Pseudomonadati</taxon>
        <taxon>Pseudomonadota</taxon>
        <taxon>Gammaproteobacteria</taxon>
        <taxon>Alteromonadales</taxon>
        <taxon>Colwelliaceae</taxon>
        <taxon>Thalassotalea</taxon>
    </lineage>
</organism>
<reference evidence="2" key="2">
    <citation type="submission" date="2020-09" db="EMBL/GenBank/DDBJ databases">
        <authorList>
            <person name="Sun Q."/>
            <person name="Kim S."/>
        </authorList>
    </citation>
    <scope>NUCLEOTIDE SEQUENCE</scope>
    <source>
        <strain evidence="2">KCTC 42731</strain>
    </source>
</reference>
<proteinExistence type="predicted"/>
<reference evidence="2" key="1">
    <citation type="journal article" date="2014" name="Int. J. Syst. Evol. Microbiol.">
        <title>Complete genome sequence of Corynebacterium casei LMG S-19264T (=DSM 44701T), isolated from a smear-ripened cheese.</title>
        <authorList>
            <consortium name="US DOE Joint Genome Institute (JGI-PGF)"/>
            <person name="Walter F."/>
            <person name="Albersmeier A."/>
            <person name="Kalinowski J."/>
            <person name="Ruckert C."/>
        </authorList>
    </citation>
    <scope>NUCLEOTIDE SEQUENCE</scope>
    <source>
        <strain evidence="2">KCTC 42731</strain>
    </source>
</reference>
<dbReference type="Pfam" id="PF03929">
    <property type="entry name" value="PepSY_TM"/>
    <property type="match status" value="1"/>
</dbReference>
<dbReference type="PANTHER" id="PTHR34219">
    <property type="entry name" value="IRON-REGULATED INNER MEMBRANE PROTEIN-RELATED"/>
    <property type="match status" value="1"/>
</dbReference>
<keyword evidence="1" id="KW-1133">Transmembrane helix</keyword>
<keyword evidence="1" id="KW-0472">Membrane</keyword>
<gene>
    <name evidence="2" type="ORF">GCM10017161_35760</name>
</gene>
<dbReference type="AlphaFoldDB" id="A0A919BNC2"/>
<accession>A0A919BNC2</accession>
<feature type="transmembrane region" description="Helical" evidence="1">
    <location>
        <begin position="365"/>
        <end position="386"/>
    </location>
</feature>